<dbReference type="GO" id="GO:0000166">
    <property type="term" value="F:nucleotide binding"/>
    <property type="evidence" value="ECO:0007669"/>
    <property type="project" value="InterPro"/>
</dbReference>
<sequence length="301" mass="33833">MKLAVVGIGDIAQKAYLPVYAAREDVDIHLISREEEKAKKWQSMYRFSGTFPTLEAALSEGMDAVMIHSATKAHVTQAKQALEAGVPVFVDKPISMNIEEIRELVQLAEEKKVPFITGFNRRFASAHRRLLEVESPNMIIMQKNRTPSVEGAQPFLFDDFIHVADTLRYLTGRGKIENLHIRSKQDTSGLHHVTIQFESNGITAIGVMNRNNGVTEERVEVMGPHEKRIATDVTMHERQTSEGTLVYPLDNWESTLSRRGFIALIDAFLKTIAGDPSASVTASDSLETHELCHHIYQHVMR</sequence>
<dbReference type="RefSeq" id="WP_058264610.1">
    <property type="nucleotide sequence ID" value="NZ_FMYN01000001.1"/>
</dbReference>
<proteinExistence type="predicted"/>
<dbReference type="GeneID" id="90837938"/>
<dbReference type="Gene3D" id="3.40.50.720">
    <property type="entry name" value="NAD(P)-binding Rossmann-like Domain"/>
    <property type="match status" value="1"/>
</dbReference>
<dbReference type="EMBL" id="LNQL01000001">
    <property type="protein sequence ID" value="KSU50002.1"/>
    <property type="molecule type" value="Genomic_DNA"/>
</dbReference>
<dbReference type="AlphaFoldDB" id="A0A0V8GIE1"/>
<dbReference type="OrthoDB" id="9815825at2"/>
<comment type="caution">
    <text evidence="3">The sequence shown here is derived from an EMBL/GenBank/DDBJ whole genome shotgun (WGS) entry which is preliminary data.</text>
</comment>
<accession>A0A0V8GIE1</accession>
<dbReference type="Pfam" id="PF01408">
    <property type="entry name" value="GFO_IDH_MocA"/>
    <property type="match status" value="1"/>
</dbReference>
<dbReference type="InterPro" id="IPR048477">
    <property type="entry name" value="YceM-like_C"/>
</dbReference>
<dbReference type="Proteomes" id="UP000053797">
    <property type="component" value="Unassembled WGS sequence"/>
</dbReference>
<protein>
    <submittedName>
        <fullName evidence="3">Oxidoreductase</fullName>
    </submittedName>
</protein>
<feature type="domain" description="YceM-like C-terminal" evidence="2">
    <location>
        <begin position="134"/>
        <end position="225"/>
    </location>
</feature>
<dbReference type="Gene3D" id="3.30.360.10">
    <property type="entry name" value="Dihydrodipicolinate Reductase, domain 2"/>
    <property type="match status" value="1"/>
</dbReference>
<evidence type="ECO:0000259" key="2">
    <source>
        <dbReference type="Pfam" id="PF21378"/>
    </source>
</evidence>
<dbReference type="SUPFAM" id="SSF51735">
    <property type="entry name" value="NAD(P)-binding Rossmann-fold domains"/>
    <property type="match status" value="1"/>
</dbReference>
<dbReference type="PANTHER" id="PTHR43708">
    <property type="entry name" value="CONSERVED EXPRESSED OXIDOREDUCTASE (EUROFUNG)"/>
    <property type="match status" value="1"/>
</dbReference>
<reference evidence="3 4" key="1">
    <citation type="journal article" date="2015" name="Int. J. Syst. Evol. Microbiol.">
        <title>Exiguobacterium enclense sp. nov., isolated from sediment.</title>
        <authorList>
            <person name="Dastager S.G."/>
            <person name="Mawlankar R."/>
            <person name="Sonalkar V.V."/>
            <person name="Thorat M.N."/>
            <person name="Mual P."/>
            <person name="Verma A."/>
            <person name="Krishnamurthi S."/>
            <person name="Tang S.K."/>
            <person name="Li W.J."/>
        </authorList>
    </citation>
    <scope>NUCLEOTIDE SEQUENCE [LARGE SCALE GENOMIC DNA]</scope>
    <source>
        <strain evidence="3 4">NIO-1109</strain>
    </source>
</reference>
<dbReference type="InterPro" id="IPR000683">
    <property type="entry name" value="Gfo/Idh/MocA-like_OxRdtase_N"/>
</dbReference>
<evidence type="ECO:0000313" key="3">
    <source>
        <dbReference type="EMBL" id="KSU50002.1"/>
    </source>
</evidence>
<evidence type="ECO:0000313" key="4">
    <source>
        <dbReference type="Proteomes" id="UP000053797"/>
    </source>
</evidence>
<gene>
    <name evidence="3" type="ORF">AS033_01125</name>
</gene>
<name>A0A0V8GIE1_9BACL</name>
<feature type="domain" description="Gfo/Idh/MocA-like oxidoreductase N-terminal" evidence="1">
    <location>
        <begin position="2"/>
        <end position="118"/>
    </location>
</feature>
<dbReference type="Pfam" id="PF21378">
    <property type="entry name" value="YceM-like_C"/>
    <property type="match status" value="1"/>
</dbReference>
<dbReference type="PANTHER" id="PTHR43708:SF4">
    <property type="entry name" value="OXIDOREDUCTASE YCEM-RELATED"/>
    <property type="match status" value="1"/>
</dbReference>
<organism evidence="3 4">
    <name type="scientific">Exiguobacterium indicum</name>
    <dbReference type="NCBI Taxonomy" id="296995"/>
    <lineage>
        <taxon>Bacteria</taxon>
        <taxon>Bacillati</taxon>
        <taxon>Bacillota</taxon>
        <taxon>Bacilli</taxon>
        <taxon>Bacillales</taxon>
        <taxon>Bacillales Family XII. Incertae Sedis</taxon>
        <taxon>Exiguobacterium</taxon>
    </lineage>
</organism>
<evidence type="ECO:0000259" key="1">
    <source>
        <dbReference type="Pfam" id="PF01408"/>
    </source>
</evidence>
<dbReference type="InterPro" id="IPR036291">
    <property type="entry name" value="NAD(P)-bd_dom_sf"/>
</dbReference>
<dbReference type="InterPro" id="IPR051317">
    <property type="entry name" value="Gfo/Idh/MocA_oxidoreduct"/>
</dbReference>
<dbReference type="SUPFAM" id="SSF55347">
    <property type="entry name" value="Glyceraldehyde-3-phosphate dehydrogenase-like, C-terminal domain"/>
    <property type="match status" value="1"/>
</dbReference>